<dbReference type="Gene3D" id="3.30.70.270">
    <property type="match status" value="1"/>
</dbReference>
<protein>
    <recommendedName>
        <fullName evidence="1">Reverse transcriptase domain-containing protein</fullName>
    </recommendedName>
</protein>
<dbReference type="InterPro" id="IPR043502">
    <property type="entry name" value="DNA/RNA_pol_sf"/>
</dbReference>
<dbReference type="InterPro" id="IPR043128">
    <property type="entry name" value="Rev_trsase/Diguanyl_cyclase"/>
</dbReference>
<sequence>MELPKKNVFQRLGTITESPIRIPISQRLGKVGESSTKRTNTVQEINETTLLIINAPKVIFISPKKDDAKEEEVVVVHHISVGEGNIQPSEEELEEASAIFEEGGEATINELKKVNLGTEEDPRPTFLSASLSMSGLDPTIAVHKLAVKTGVKPVKQTQRWFHFELVPEIEKEVDKLLKANFIREVKYPSWIANIVSVKKKNGQIRVCVDFRDLNKAFPKDDFPLPITELMVHTTTWHEALSFMDRSSSYNQIRMDPKYEEMMAFYTPKGIFCYKVISFGMKNVVAKYKRATQRIFDNFLHKFVKCYIDDLVVKTKARDDHLKDLRAVFKRLQ</sequence>
<dbReference type="PANTHER" id="PTHR24559:SF439">
    <property type="entry name" value="RETROTRANSPOSON, UNCLASSIFIED-LIKE PROTEIN"/>
    <property type="match status" value="1"/>
</dbReference>
<evidence type="ECO:0000313" key="2">
    <source>
        <dbReference type="EMBL" id="KAG9458135.1"/>
    </source>
</evidence>
<gene>
    <name evidence="2" type="ORF">H6P81_002643</name>
</gene>
<dbReference type="EMBL" id="JAINDJ010000002">
    <property type="protein sequence ID" value="KAG9458135.1"/>
    <property type="molecule type" value="Genomic_DNA"/>
</dbReference>
<dbReference type="Proteomes" id="UP000825729">
    <property type="component" value="Unassembled WGS sequence"/>
</dbReference>
<keyword evidence="3" id="KW-1185">Reference proteome</keyword>
<dbReference type="AlphaFoldDB" id="A0AAV7FAC1"/>
<dbReference type="PANTHER" id="PTHR24559">
    <property type="entry name" value="TRANSPOSON TY3-I GAG-POL POLYPROTEIN"/>
    <property type="match status" value="1"/>
</dbReference>
<comment type="caution">
    <text evidence="2">The sequence shown here is derived from an EMBL/GenBank/DDBJ whole genome shotgun (WGS) entry which is preliminary data.</text>
</comment>
<proteinExistence type="predicted"/>
<dbReference type="InterPro" id="IPR053134">
    <property type="entry name" value="RNA-dir_DNA_polymerase"/>
</dbReference>
<evidence type="ECO:0000313" key="3">
    <source>
        <dbReference type="Proteomes" id="UP000825729"/>
    </source>
</evidence>
<dbReference type="InterPro" id="IPR000477">
    <property type="entry name" value="RT_dom"/>
</dbReference>
<dbReference type="Pfam" id="PF00078">
    <property type="entry name" value="RVT_1"/>
    <property type="match status" value="1"/>
</dbReference>
<dbReference type="Gene3D" id="3.10.10.10">
    <property type="entry name" value="HIV Type 1 Reverse Transcriptase, subunit A, domain 1"/>
    <property type="match status" value="1"/>
</dbReference>
<organism evidence="2 3">
    <name type="scientific">Aristolochia fimbriata</name>
    <name type="common">White veined hardy Dutchman's pipe vine</name>
    <dbReference type="NCBI Taxonomy" id="158543"/>
    <lineage>
        <taxon>Eukaryota</taxon>
        <taxon>Viridiplantae</taxon>
        <taxon>Streptophyta</taxon>
        <taxon>Embryophyta</taxon>
        <taxon>Tracheophyta</taxon>
        <taxon>Spermatophyta</taxon>
        <taxon>Magnoliopsida</taxon>
        <taxon>Magnoliidae</taxon>
        <taxon>Piperales</taxon>
        <taxon>Aristolochiaceae</taxon>
        <taxon>Aristolochia</taxon>
    </lineage>
</organism>
<evidence type="ECO:0000259" key="1">
    <source>
        <dbReference type="Pfam" id="PF00078"/>
    </source>
</evidence>
<accession>A0AAV7FAC1</accession>
<name>A0AAV7FAC1_ARIFI</name>
<feature type="domain" description="Reverse transcriptase" evidence="1">
    <location>
        <begin position="197"/>
        <end position="331"/>
    </location>
</feature>
<reference evidence="2 3" key="1">
    <citation type="submission" date="2021-07" db="EMBL/GenBank/DDBJ databases">
        <title>The Aristolochia fimbriata genome: insights into angiosperm evolution, floral development and chemical biosynthesis.</title>
        <authorList>
            <person name="Jiao Y."/>
        </authorList>
    </citation>
    <scope>NUCLEOTIDE SEQUENCE [LARGE SCALE GENOMIC DNA]</scope>
    <source>
        <strain evidence="2">IBCAS-2021</strain>
        <tissue evidence="2">Leaf</tissue>
    </source>
</reference>
<dbReference type="CDD" id="cd01647">
    <property type="entry name" value="RT_LTR"/>
    <property type="match status" value="1"/>
</dbReference>
<dbReference type="SUPFAM" id="SSF56672">
    <property type="entry name" value="DNA/RNA polymerases"/>
    <property type="match status" value="1"/>
</dbReference>